<reference evidence="5 14" key="1">
    <citation type="journal article" date="2017" name="Int. J. Syst. Evol. Microbiol.">
        <title>Jeotgalibaca porci sp. nov. and Jeotgalibaca arthritidis sp. nov., isolated from pigs, and emended description of the genus Jeotgalibaca.</title>
        <authorList>
            <person name="Zamora L."/>
            <person name="Perez-Sancho M."/>
            <person name="Dominguez L."/>
            <person name="Fernandez-Garayzabal J.F."/>
            <person name="Vela A.I."/>
        </authorList>
    </citation>
    <scope>NUCLEOTIDE SEQUENCE [LARGE SCALE GENOMIC DNA]</scope>
    <source>
        <strain evidence="5 14">CCUG 69148</strain>
    </source>
</reference>
<evidence type="ECO:0000313" key="14">
    <source>
        <dbReference type="Proteomes" id="UP000501830"/>
    </source>
</evidence>
<dbReference type="EMBL" id="CP049889">
    <property type="protein sequence ID" value="QIK51697.1"/>
    <property type="molecule type" value="Genomic_DNA"/>
</dbReference>
<dbReference type="RefSeq" id="WP_166062311.1">
    <property type="nucleotide sequence ID" value="NZ_CP049889.1"/>
</dbReference>
<dbReference type="Pfam" id="PF13518">
    <property type="entry name" value="HTH_28"/>
    <property type="match status" value="1"/>
</dbReference>
<dbReference type="InterPro" id="IPR010921">
    <property type="entry name" value="Trp_repressor/repl_initiator"/>
</dbReference>
<evidence type="ECO:0000256" key="1">
    <source>
        <dbReference type="ARBA" id="ARBA00038232"/>
    </source>
</evidence>
<feature type="domain" description="Insertion element IS150 protein InsJ-like helix-turn-helix" evidence="3">
    <location>
        <begin position="131"/>
        <end position="183"/>
    </location>
</feature>
<dbReference type="InterPro" id="IPR036388">
    <property type="entry name" value="WH-like_DNA-bd_sf"/>
</dbReference>
<dbReference type="KEGG" id="jpo:G7058_04630"/>
<dbReference type="Gene3D" id="1.10.10.10">
    <property type="entry name" value="Winged helix-like DNA-binding domain superfamily/Winged helix DNA-binding domain"/>
    <property type="match status" value="1"/>
</dbReference>
<dbReference type="KEGG" id="jpo:G7058_09745"/>
<dbReference type="KEGG" id="jpo:G7058_09540"/>
<dbReference type="PANTHER" id="PTHR33795">
    <property type="entry name" value="INSERTION ELEMENT IS150 PROTEIN INSJ"/>
    <property type="match status" value="1"/>
</dbReference>
<keyword evidence="14" id="KW-1185">Reference proteome</keyword>
<dbReference type="EMBL" id="CP049889">
    <property type="protein sequence ID" value="QIK51405.1"/>
    <property type="molecule type" value="Genomic_DNA"/>
</dbReference>
<feature type="coiled-coil region" evidence="2">
    <location>
        <begin position="191"/>
        <end position="218"/>
    </location>
</feature>
<dbReference type="EMBL" id="CP049889">
    <property type="protein sequence ID" value="QIK51734.1"/>
    <property type="molecule type" value="Genomic_DNA"/>
</dbReference>
<evidence type="ECO:0000313" key="11">
    <source>
        <dbReference type="EMBL" id="QIK52099.1"/>
    </source>
</evidence>
<dbReference type="KEGG" id="jpo:G7058_05180"/>
<evidence type="ECO:0000256" key="2">
    <source>
        <dbReference type="SAM" id="Coils"/>
    </source>
</evidence>
<dbReference type="EMBL" id="CP049889">
    <property type="protein sequence ID" value="QIK52298.1"/>
    <property type="molecule type" value="Genomic_DNA"/>
</dbReference>
<comment type="similarity">
    <text evidence="1">Belongs to the IS150/IS1296 orfA family.</text>
</comment>
<reference evidence="5" key="2">
    <citation type="submission" date="2020-03" db="EMBL/GenBank/DDBJ databases">
        <authorList>
            <person name="Bae J.-W."/>
            <person name="Lee S.-Y."/>
        </authorList>
    </citation>
    <scope>NUCLEOTIDE SEQUENCE</scope>
    <source>
        <strain evidence="5">CCUG 69148</strain>
    </source>
</reference>
<proteinExistence type="inferred from homology"/>
<dbReference type="EMBL" id="CP049889">
    <property type="protein sequence ID" value="QIK52099.1"/>
    <property type="molecule type" value="Genomic_DNA"/>
</dbReference>
<dbReference type="SUPFAM" id="SSF48295">
    <property type="entry name" value="TrpR-like"/>
    <property type="match status" value="2"/>
</dbReference>
<dbReference type="KEGG" id="jpo:G7058_06440"/>
<evidence type="ECO:0000313" key="10">
    <source>
        <dbReference type="EMBL" id="QIK51999.1"/>
    </source>
</evidence>
<organism evidence="5 14">
    <name type="scientific">Jeotgalibaca porci</name>
    <dbReference type="NCBI Taxonomy" id="1868793"/>
    <lineage>
        <taxon>Bacteria</taxon>
        <taxon>Bacillati</taxon>
        <taxon>Bacillota</taxon>
        <taxon>Bacilli</taxon>
        <taxon>Lactobacillales</taxon>
        <taxon>Carnobacteriaceae</taxon>
        <taxon>Jeotgalibaca</taxon>
    </lineage>
</organism>
<evidence type="ECO:0000313" key="6">
    <source>
        <dbReference type="EMBL" id="QIK51504.1"/>
    </source>
</evidence>
<dbReference type="KEGG" id="jpo:G7058_03805"/>
<evidence type="ECO:0000313" key="4">
    <source>
        <dbReference type="EMBL" id="QIK51258.1"/>
    </source>
</evidence>
<dbReference type="AlphaFoldDB" id="A0A6G7WGI7"/>
<dbReference type="KEGG" id="jpo:G7058_06680"/>
<evidence type="ECO:0000313" key="7">
    <source>
        <dbReference type="EMBL" id="QIK51697.1"/>
    </source>
</evidence>
<dbReference type="KEGG" id="jpo:G7058_08685"/>
<dbReference type="InterPro" id="IPR052057">
    <property type="entry name" value="IS150/IS1296_orfA-like"/>
</dbReference>
<dbReference type="GO" id="GO:0043565">
    <property type="term" value="F:sequence-specific DNA binding"/>
    <property type="evidence" value="ECO:0007669"/>
    <property type="project" value="InterPro"/>
</dbReference>
<keyword evidence="2" id="KW-0175">Coiled coil</keyword>
<dbReference type="EMBL" id="CP049889">
    <property type="protein sequence ID" value="QIK51258.1"/>
    <property type="molecule type" value="Genomic_DNA"/>
</dbReference>
<dbReference type="KEGG" id="jpo:G7058_08145"/>
<evidence type="ECO:0000313" key="5">
    <source>
        <dbReference type="EMBL" id="QIK51405.1"/>
    </source>
</evidence>
<evidence type="ECO:0000313" key="9">
    <source>
        <dbReference type="EMBL" id="QIK51738.1"/>
    </source>
</evidence>
<dbReference type="EMBL" id="CP049889">
    <property type="protein sequence ID" value="QIK52262.1"/>
    <property type="molecule type" value="Genomic_DNA"/>
</dbReference>
<dbReference type="PANTHER" id="PTHR33795:SF1">
    <property type="entry name" value="INSERTION ELEMENT IS150 PROTEIN INSJ"/>
    <property type="match status" value="1"/>
</dbReference>
<evidence type="ECO:0000259" key="3">
    <source>
        <dbReference type="Pfam" id="PF13518"/>
    </source>
</evidence>
<evidence type="ECO:0000313" key="12">
    <source>
        <dbReference type="EMBL" id="QIK52262.1"/>
    </source>
</evidence>
<accession>A0A6G7WGI7</accession>
<dbReference type="KEGG" id="jpo:G7058_06705"/>
<dbReference type="Gene3D" id="1.10.10.60">
    <property type="entry name" value="Homeodomain-like"/>
    <property type="match status" value="1"/>
</dbReference>
<dbReference type="GeneID" id="94553567"/>
<evidence type="ECO:0000313" key="13">
    <source>
        <dbReference type="EMBL" id="QIK52298.1"/>
    </source>
</evidence>
<sequence length="236" mass="27887">MTRKHTDPELLHLIDLHLRGVSYRTLVDQHHLKLSDTTFMNYVHRYQDHGMEGIRSQKNYRSYSKEFKQKIVAEYLQTGYGFSYLAAKYNIPSKTTVNKWVIRYTEGKENETYSPKSEVYNMTGVKKSYEEKLKIVEDYIANRLTYLEAAEKNHVSYSNIYSWVNKYKKHGPIGLEDNRGRGKPTEIQTTEERLNAEVETLKARNKWLEMENDALKKRRKIAGNHKSQGLDKKWNI</sequence>
<dbReference type="Proteomes" id="UP000501830">
    <property type="component" value="Chromosome"/>
</dbReference>
<dbReference type="EMBL" id="CP049889">
    <property type="protein sequence ID" value="QIK51504.1"/>
    <property type="molecule type" value="Genomic_DNA"/>
</dbReference>
<protein>
    <submittedName>
        <fullName evidence="5">Helix-turn-helix domain-containing protein</fullName>
    </submittedName>
</protein>
<name>A0A6G7WGI7_9LACT</name>
<dbReference type="InterPro" id="IPR055247">
    <property type="entry name" value="InsJ-like_HTH"/>
</dbReference>
<evidence type="ECO:0000313" key="8">
    <source>
        <dbReference type="EMBL" id="QIK51734.1"/>
    </source>
</evidence>
<dbReference type="EMBL" id="CP049889">
    <property type="protein sequence ID" value="QIK51999.1"/>
    <property type="molecule type" value="Genomic_DNA"/>
</dbReference>
<gene>
    <name evidence="4" type="ORF">G7058_03805</name>
    <name evidence="5" type="ORF">G7058_04630</name>
    <name evidence="6" type="ORF">G7058_05180</name>
    <name evidence="7" type="ORF">G7058_06440</name>
    <name evidence="8" type="ORF">G7058_06680</name>
    <name evidence="9" type="ORF">G7058_06705</name>
    <name evidence="10" type="ORF">G7058_08145</name>
    <name evidence="11" type="ORF">G7058_08685</name>
    <name evidence="12" type="ORF">G7058_09540</name>
    <name evidence="13" type="ORF">G7058_09745</name>
</gene>
<dbReference type="EMBL" id="CP049889">
    <property type="protein sequence ID" value="QIK51738.1"/>
    <property type="molecule type" value="Genomic_DNA"/>
</dbReference>